<gene>
    <name evidence="3" type="ORF">PITCH_A1580044</name>
</gene>
<accession>A0A445MU07</accession>
<feature type="domain" description="Thiolase N-terminal" evidence="1">
    <location>
        <begin position="7"/>
        <end position="221"/>
    </location>
</feature>
<organism evidence="3">
    <name type="scientific">uncultured Desulfobacterium sp</name>
    <dbReference type="NCBI Taxonomy" id="201089"/>
    <lineage>
        <taxon>Bacteria</taxon>
        <taxon>Pseudomonadati</taxon>
        <taxon>Thermodesulfobacteriota</taxon>
        <taxon>Desulfobacteria</taxon>
        <taxon>Desulfobacterales</taxon>
        <taxon>Desulfobacteriaceae</taxon>
        <taxon>Desulfobacterium</taxon>
        <taxon>environmental samples</taxon>
    </lineage>
</organism>
<reference evidence="3" key="1">
    <citation type="submission" date="2018-01" db="EMBL/GenBank/DDBJ databases">
        <authorList>
            <person name="Regsiter A."/>
            <person name="William W."/>
        </authorList>
    </citation>
    <scope>NUCLEOTIDE SEQUENCE</scope>
    <source>
        <strain evidence="3">TRIP AH-1</strain>
    </source>
</reference>
<dbReference type="PANTHER" id="PTHR42870">
    <property type="entry name" value="ACETYL-COA C-ACETYLTRANSFERASE"/>
    <property type="match status" value="1"/>
</dbReference>
<name>A0A445MU07_9BACT</name>
<evidence type="ECO:0000313" key="3">
    <source>
        <dbReference type="EMBL" id="SPD72889.1"/>
    </source>
</evidence>
<evidence type="ECO:0008006" key="4">
    <source>
        <dbReference type="Google" id="ProtNLM"/>
    </source>
</evidence>
<dbReference type="SUPFAM" id="SSF53901">
    <property type="entry name" value="Thiolase-like"/>
    <property type="match status" value="1"/>
</dbReference>
<protein>
    <recommendedName>
        <fullName evidence="4">Acetyl-CoA acetyltransferase</fullName>
    </recommendedName>
</protein>
<dbReference type="Pfam" id="PF00108">
    <property type="entry name" value="Thiolase_N"/>
    <property type="match status" value="1"/>
</dbReference>
<evidence type="ECO:0000259" key="1">
    <source>
        <dbReference type="Pfam" id="PF00108"/>
    </source>
</evidence>
<proteinExistence type="predicted"/>
<dbReference type="PIRSF" id="PIRSF000429">
    <property type="entry name" value="Ac-CoA_Ac_transf"/>
    <property type="match status" value="1"/>
</dbReference>
<dbReference type="InterPro" id="IPR020616">
    <property type="entry name" value="Thiolase_N"/>
</dbReference>
<dbReference type="InterPro" id="IPR055140">
    <property type="entry name" value="Thiolase_C_2"/>
</dbReference>
<dbReference type="Gene3D" id="3.40.47.10">
    <property type="match status" value="1"/>
</dbReference>
<evidence type="ECO:0000259" key="2">
    <source>
        <dbReference type="Pfam" id="PF22691"/>
    </source>
</evidence>
<dbReference type="Pfam" id="PF22691">
    <property type="entry name" value="Thiolase_C_1"/>
    <property type="match status" value="1"/>
</dbReference>
<dbReference type="InterPro" id="IPR016039">
    <property type="entry name" value="Thiolase-like"/>
</dbReference>
<feature type="domain" description="Thiolase C-terminal" evidence="2">
    <location>
        <begin position="256"/>
        <end position="383"/>
    </location>
</feature>
<dbReference type="NCBIfam" id="NF004810">
    <property type="entry name" value="PRK06157.1"/>
    <property type="match status" value="1"/>
</dbReference>
<dbReference type="CDD" id="cd00829">
    <property type="entry name" value="SCP-x_thiolase"/>
    <property type="match status" value="1"/>
</dbReference>
<sequence length="393" mass="42649">MGLKNEVAVIGMGCTKFGELWDKDVKDLVVDACYEAFDDAGIQSTDLDAAWWSTMYSGEMGRSLAYPLKLNYIPVTRVENRCSGGQDAFINACFSVAAGAYETVLVCGAEKLKDSGISAAGIDPTTPYTHRGDIMFVPPGAFAQIAQRYFHHYKVDPKEGKEALAKIAVKNHYHGSLTPKAQFQKPITIEQVLKAPMIAPPLGLFDCCGVSDGGAAAIVTTVEKARKMKKDFVVLKGFGFSIGHYQASIEDDWPFIYFEENVRAAQMAYKMAGVTNPRKEIDVAIVHDCFTITELIIYEDLGFCEHGKAIEEVHKGTFELKGEVPVNTDGGLKCFGHPVGASGIRMLYEVYNQLMGRAGKRQLDNVKLGLAHGVGGTPIDSSTGAVVILGKPD</sequence>
<dbReference type="PANTHER" id="PTHR42870:SF1">
    <property type="entry name" value="NON-SPECIFIC LIPID-TRANSFER PROTEIN-LIKE 2"/>
    <property type="match status" value="1"/>
</dbReference>
<dbReference type="EMBL" id="OJIN01000066">
    <property type="protein sequence ID" value="SPD72889.1"/>
    <property type="molecule type" value="Genomic_DNA"/>
</dbReference>
<dbReference type="GO" id="GO:0003988">
    <property type="term" value="F:acetyl-CoA C-acyltransferase activity"/>
    <property type="evidence" value="ECO:0007669"/>
    <property type="project" value="UniProtKB-ARBA"/>
</dbReference>
<dbReference type="InterPro" id="IPR002155">
    <property type="entry name" value="Thiolase"/>
</dbReference>
<dbReference type="AlphaFoldDB" id="A0A445MU07"/>